<dbReference type="AlphaFoldDB" id="A0A2U3ALK2"/>
<dbReference type="EMBL" id="QFVR01000009">
    <property type="protein sequence ID" value="PWI25436.1"/>
    <property type="molecule type" value="Genomic_DNA"/>
</dbReference>
<keyword evidence="3" id="KW-1185">Reference proteome</keyword>
<dbReference type="Proteomes" id="UP000245938">
    <property type="component" value="Unassembled WGS sequence"/>
</dbReference>
<dbReference type="Gene3D" id="3.10.129.10">
    <property type="entry name" value="Hotdog Thioesterase"/>
    <property type="match status" value="1"/>
</dbReference>
<gene>
    <name evidence="2" type="ORF">DEX24_08855</name>
</gene>
<evidence type="ECO:0000313" key="3">
    <source>
        <dbReference type="Proteomes" id="UP000245938"/>
    </source>
</evidence>
<dbReference type="Pfam" id="PF13452">
    <property type="entry name" value="FAS1_DH_region"/>
    <property type="match status" value="1"/>
</dbReference>
<name>A0A2U3ALK2_9BACL</name>
<dbReference type="InterPro" id="IPR039569">
    <property type="entry name" value="FAS1-like_DH_region"/>
</dbReference>
<proteinExistence type="predicted"/>
<evidence type="ECO:0000259" key="1">
    <source>
        <dbReference type="Pfam" id="PF13452"/>
    </source>
</evidence>
<feature type="domain" description="FAS1-like dehydratase" evidence="1">
    <location>
        <begin position="52"/>
        <end position="131"/>
    </location>
</feature>
<sequence>MRIRFHVMLLNWREIQMLKKYLKQWSKPQRHTIQATLVEKLNGVLNLQTHTISPTLPIVFDYGTIAGLPLPLPGLIHGSQRIHYYKKLAIDDKVDCQYCVNSFELKEGKKGQIGLATLLYRGFDVHGDIIYEMESVLILSKMYMERNLKNDS</sequence>
<dbReference type="SUPFAM" id="SSF54637">
    <property type="entry name" value="Thioesterase/thiol ester dehydrase-isomerase"/>
    <property type="match status" value="1"/>
</dbReference>
<comment type="caution">
    <text evidence="2">The sequence shown here is derived from an EMBL/GenBank/DDBJ whole genome shotgun (WGS) entry which is preliminary data.</text>
</comment>
<accession>A0A2U3ALK2</accession>
<reference evidence="2 3" key="1">
    <citation type="submission" date="2018-05" db="EMBL/GenBank/DDBJ databases">
        <title>Kurthia sibirica genome sequence.</title>
        <authorList>
            <person name="Maclea K.S."/>
            <person name="Goen A.E."/>
        </authorList>
    </citation>
    <scope>NUCLEOTIDE SEQUENCE [LARGE SCALE GENOMIC DNA]</scope>
    <source>
        <strain evidence="2 3">ATCC 49154</strain>
    </source>
</reference>
<dbReference type="OrthoDB" id="160199at2"/>
<organism evidence="2 3">
    <name type="scientific">Kurthia sibirica</name>
    <dbReference type="NCBI Taxonomy" id="202750"/>
    <lineage>
        <taxon>Bacteria</taxon>
        <taxon>Bacillati</taxon>
        <taxon>Bacillota</taxon>
        <taxon>Bacilli</taxon>
        <taxon>Bacillales</taxon>
        <taxon>Caryophanaceae</taxon>
        <taxon>Kurthia</taxon>
    </lineage>
</organism>
<evidence type="ECO:0000313" key="2">
    <source>
        <dbReference type="EMBL" id="PWI25436.1"/>
    </source>
</evidence>
<dbReference type="InterPro" id="IPR029069">
    <property type="entry name" value="HotDog_dom_sf"/>
</dbReference>
<protein>
    <recommendedName>
        <fullName evidence="1">FAS1-like dehydratase domain-containing protein</fullName>
    </recommendedName>
</protein>